<reference evidence="3" key="1">
    <citation type="journal article" date="2019" name="Int. J. Syst. Evol. Microbiol.">
        <title>The Global Catalogue of Microorganisms (GCM) 10K type strain sequencing project: providing services to taxonomists for standard genome sequencing and annotation.</title>
        <authorList>
            <consortium name="The Broad Institute Genomics Platform"/>
            <consortium name="The Broad Institute Genome Sequencing Center for Infectious Disease"/>
            <person name="Wu L."/>
            <person name="Ma J."/>
        </authorList>
    </citation>
    <scope>NUCLEOTIDE SEQUENCE [LARGE SCALE GENOMIC DNA]</scope>
    <source>
        <strain evidence="3">WYCCWR 12678</strain>
    </source>
</reference>
<keyword evidence="3" id="KW-1185">Reference proteome</keyword>
<feature type="transmembrane region" description="Helical" evidence="1">
    <location>
        <begin position="7"/>
        <end position="26"/>
    </location>
</feature>
<dbReference type="Proteomes" id="UP001596002">
    <property type="component" value="Unassembled WGS sequence"/>
</dbReference>
<dbReference type="PANTHER" id="PTHR31876">
    <property type="entry name" value="COV-LIKE PROTEIN 1"/>
    <property type="match status" value="1"/>
</dbReference>
<dbReference type="PANTHER" id="PTHR31876:SF26">
    <property type="entry name" value="PROTEIN LIKE COV 2"/>
    <property type="match status" value="1"/>
</dbReference>
<gene>
    <name evidence="2" type="ORF">ACFO8Q_21090</name>
</gene>
<protein>
    <submittedName>
        <fullName evidence="2">DUF502 domain-containing protein</fullName>
    </submittedName>
</protein>
<dbReference type="RefSeq" id="WP_380028749.1">
    <property type="nucleotide sequence ID" value="NZ_JBHSHC010000147.1"/>
</dbReference>
<dbReference type="InterPro" id="IPR007462">
    <property type="entry name" value="COV1-like"/>
</dbReference>
<evidence type="ECO:0000313" key="2">
    <source>
        <dbReference type="EMBL" id="MFC4769807.1"/>
    </source>
</evidence>
<accession>A0ABV9Q8I5</accession>
<sequence>MKRFMKYFANGIITTAPIALVLYVVIEVFTFLDNLLGQFLRERYKGYIPGIGLLISVILITLVGWLATRYISKSVLGLFERFLSRIPVVKSLYSIVKETIQSFFGEKRSFSKVASVRLANTSMRMVGFVTSEELEKLSRDLEGHIAVYVPQSFQIAGFTVLVPKEDVEILDLAPEDAMRFILSAGVSGHDGSRGTA</sequence>
<proteinExistence type="predicted"/>
<keyword evidence="1" id="KW-1133">Transmembrane helix</keyword>
<organism evidence="2 3">
    <name type="scientific">Effusibacillus consociatus</name>
    <dbReference type="NCBI Taxonomy" id="1117041"/>
    <lineage>
        <taxon>Bacteria</taxon>
        <taxon>Bacillati</taxon>
        <taxon>Bacillota</taxon>
        <taxon>Bacilli</taxon>
        <taxon>Bacillales</taxon>
        <taxon>Alicyclobacillaceae</taxon>
        <taxon>Effusibacillus</taxon>
    </lineage>
</organism>
<keyword evidence="1" id="KW-0472">Membrane</keyword>
<comment type="caution">
    <text evidence="2">The sequence shown here is derived from an EMBL/GenBank/DDBJ whole genome shotgun (WGS) entry which is preliminary data.</text>
</comment>
<evidence type="ECO:0000256" key="1">
    <source>
        <dbReference type="SAM" id="Phobius"/>
    </source>
</evidence>
<dbReference type="EMBL" id="JBHSHC010000147">
    <property type="protein sequence ID" value="MFC4769807.1"/>
    <property type="molecule type" value="Genomic_DNA"/>
</dbReference>
<keyword evidence="1" id="KW-0812">Transmembrane</keyword>
<dbReference type="Pfam" id="PF04367">
    <property type="entry name" value="DUF502"/>
    <property type="match status" value="1"/>
</dbReference>
<evidence type="ECO:0000313" key="3">
    <source>
        <dbReference type="Proteomes" id="UP001596002"/>
    </source>
</evidence>
<name>A0ABV9Q8I5_9BACL</name>
<feature type="transmembrane region" description="Helical" evidence="1">
    <location>
        <begin position="46"/>
        <end position="67"/>
    </location>
</feature>